<evidence type="ECO:0000313" key="1">
    <source>
        <dbReference type="EMBL" id="KAK2566372.1"/>
    </source>
</evidence>
<protein>
    <submittedName>
        <fullName evidence="1">Uncharacterized protein</fullName>
    </submittedName>
</protein>
<dbReference type="Proteomes" id="UP001249851">
    <property type="component" value="Unassembled WGS sequence"/>
</dbReference>
<organism evidence="1 2">
    <name type="scientific">Acropora cervicornis</name>
    <name type="common">Staghorn coral</name>
    <dbReference type="NCBI Taxonomy" id="6130"/>
    <lineage>
        <taxon>Eukaryota</taxon>
        <taxon>Metazoa</taxon>
        <taxon>Cnidaria</taxon>
        <taxon>Anthozoa</taxon>
        <taxon>Hexacorallia</taxon>
        <taxon>Scleractinia</taxon>
        <taxon>Astrocoeniina</taxon>
        <taxon>Acroporidae</taxon>
        <taxon>Acropora</taxon>
    </lineage>
</organism>
<gene>
    <name evidence="1" type="ORF">P5673_009875</name>
</gene>
<proteinExistence type="predicted"/>
<comment type="caution">
    <text evidence="1">The sequence shown here is derived from an EMBL/GenBank/DDBJ whole genome shotgun (WGS) entry which is preliminary data.</text>
</comment>
<dbReference type="EMBL" id="JARQWQ010000017">
    <property type="protein sequence ID" value="KAK2566372.1"/>
    <property type="molecule type" value="Genomic_DNA"/>
</dbReference>
<accession>A0AAD9V9Y9</accession>
<evidence type="ECO:0000313" key="2">
    <source>
        <dbReference type="Proteomes" id="UP001249851"/>
    </source>
</evidence>
<name>A0AAD9V9Y9_ACRCE</name>
<keyword evidence="2" id="KW-1185">Reference proteome</keyword>
<reference evidence="1" key="1">
    <citation type="journal article" date="2023" name="G3 (Bethesda)">
        <title>Whole genome assembly and annotation of the endangered Caribbean coral Acropora cervicornis.</title>
        <authorList>
            <person name="Selwyn J.D."/>
            <person name="Vollmer S.V."/>
        </authorList>
    </citation>
    <scope>NUCLEOTIDE SEQUENCE</scope>
    <source>
        <strain evidence="1">K2</strain>
    </source>
</reference>
<reference evidence="1" key="2">
    <citation type="journal article" date="2023" name="Science">
        <title>Genomic signatures of disease resistance in endangered staghorn corals.</title>
        <authorList>
            <person name="Vollmer S.V."/>
            <person name="Selwyn J.D."/>
            <person name="Despard B.A."/>
            <person name="Roesel C.L."/>
        </authorList>
    </citation>
    <scope>NUCLEOTIDE SEQUENCE</scope>
    <source>
        <strain evidence="1">K2</strain>
    </source>
</reference>
<sequence length="126" mass="13942">MEKIRNEHKLQELILKRDLQLSEAKLNVYKEIELEEQSSHIPTESKGERVRQYLESQAVTTATSVDNTVIPPEASQAPVLTTTSTPKSTTCSLLASAPSFPPGVVTQTVYAGHCFENGLSYPPQRE</sequence>
<dbReference type="AlphaFoldDB" id="A0AAD9V9Y9"/>